<organism evidence="1 2">
    <name type="scientific">Anabaena cylindrica FACHB-318</name>
    <dbReference type="NCBI Taxonomy" id="2692880"/>
    <lineage>
        <taxon>Bacteria</taxon>
        <taxon>Bacillati</taxon>
        <taxon>Cyanobacteriota</taxon>
        <taxon>Cyanophyceae</taxon>
        <taxon>Nostocales</taxon>
        <taxon>Nostocaceae</taxon>
        <taxon>Anabaena</taxon>
    </lineage>
</organism>
<gene>
    <name evidence="1" type="ORF">H6F81_17635</name>
</gene>
<accession>A0ABR7ZK43</accession>
<proteinExistence type="predicted"/>
<comment type="caution">
    <text evidence="1">The sequence shown here is derived from an EMBL/GenBank/DDBJ whole genome shotgun (WGS) entry which is preliminary data.</text>
</comment>
<name>A0ABR7ZK43_ANACY</name>
<keyword evidence="2" id="KW-1185">Reference proteome</keyword>
<reference evidence="1 2" key="1">
    <citation type="journal article" date="2020" name="ISME J.">
        <title>Comparative genomics reveals insights into cyanobacterial evolution and habitat adaptation.</title>
        <authorList>
            <person name="Chen M.Y."/>
            <person name="Teng W.K."/>
            <person name="Zhao L."/>
            <person name="Hu C.X."/>
            <person name="Zhou Y.K."/>
            <person name="Han B.P."/>
            <person name="Song L.R."/>
            <person name="Shu W.S."/>
        </authorList>
    </citation>
    <scope>NUCLEOTIDE SEQUENCE [LARGE SCALE GENOMIC DNA]</scope>
    <source>
        <strain evidence="1 2">FACHB-318</strain>
    </source>
</reference>
<sequence>MVSYKQRKSQTLFQSLSPTGYGVHTSLKIPPSTWFRHLGLGCAIALEACPQRGGTTKQSQKLRDYVITSLRS</sequence>
<protein>
    <submittedName>
        <fullName evidence="1">Uncharacterized protein</fullName>
    </submittedName>
</protein>
<dbReference type="EMBL" id="JACJQC010000014">
    <property type="protein sequence ID" value="MBD2173036.1"/>
    <property type="molecule type" value="Genomic_DNA"/>
</dbReference>
<dbReference type="RefSeq" id="WP_010993837.1">
    <property type="nucleotide sequence ID" value="NZ_JACJQC010000014.1"/>
</dbReference>
<evidence type="ECO:0000313" key="1">
    <source>
        <dbReference type="EMBL" id="MBD2173036.1"/>
    </source>
</evidence>
<evidence type="ECO:0000313" key="2">
    <source>
        <dbReference type="Proteomes" id="UP000638897"/>
    </source>
</evidence>
<dbReference type="Proteomes" id="UP000638897">
    <property type="component" value="Unassembled WGS sequence"/>
</dbReference>